<dbReference type="HOGENOM" id="CLU_308314_0_0_11"/>
<keyword evidence="6" id="KW-1185">Reference proteome</keyword>
<dbReference type="InterPro" id="IPR024996">
    <property type="entry name" value="RNaseH_pPIWI_RE"/>
</dbReference>
<feature type="domain" description="pPIWI-RE module N-terminal" evidence="3">
    <location>
        <begin position="9"/>
        <end position="414"/>
    </location>
</feature>
<dbReference type="eggNOG" id="ENOG50333T3">
    <property type="taxonomic scope" value="Bacteria"/>
</dbReference>
<feature type="region of interest" description="Disordered" evidence="1">
    <location>
        <begin position="659"/>
        <end position="682"/>
    </location>
</feature>
<dbReference type="RefSeq" id="WP_014139820.1">
    <property type="nucleotide sequence ID" value="NC_016109.1"/>
</dbReference>
<dbReference type="Pfam" id="PF13032">
    <property type="entry name" value="RNaseH_pPIWI_RE"/>
    <property type="match status" value="1"/>
</dbReference>
<proteinExistence type="predicted"/>
<reference evidence="5 6" key="1">
    <citation type="journal article" date="2010" name="DNA Res.">
        <title>Genome sequence of Kitasatospora setae NBRC 14216T: an evolutionary snapshot of the family Streptomycetaceae.</title>
        <authorList>
            <person name="Ichikawa N."/>
            <person name="Oguchi A."/>
            <person name="Ikeda H."/>
            <person name="Ishikawa J."/>
            <person name="Kitani S."/>
            <person name="Watanabe Y."/>
            <person name="Nakamura S."/>
            <person name="Katano Y."/>
            <person name="Kishi E."/>
            <person name="Sasagawa M."/>
            <person name="Ankai A."/>
            <person name="Fukui S."/>
            <person name="Hashimoto Y."/>
            <person name="Kamata S."/>
            <person name="Otoguro M."/>
            <person name="Tanikawa S."/>
            <person name="Nihira T."/>
            <person name="Horinouchi S."/>
            <person name="Ohnishi Y."/>
            <person name="Hayakawa M."/>
            <person name="Kuzuyama T."/>
            <person name="Arisawa A."/>
            <person name="Nomoto F."/>
            <person name="Miura H."/>
            <person name="Takahashi Y."/>
            <person name="Fujita N."/>
        </authorList>
    </citation>
    <scope>NUCLEOTIDE SEQUENCE [LARGE SCALE GENOMIC DNA]</scope>
    <source>
        <strain evidence="6">ATCC 33774 / DSM 43861 / JCM 3304 / KCC A-0304 / NBRC 14216 / KM-6054</strain>
    </source>
</reference>
<protein>
    <recommendedName>
        <fullName evidence="7">DUF3893 domain-containing protein</fullName>
    </recommendedName>
</protein>
<gene>
    <name evidence="5" type="ordered locus">KSE_67660</name>
</gene>
<accession>E4N2Z0</accession>
<dbReference type="AlphaFoldDB" id="E4N2Z0"/>
<dbReference type="STRING" id="452652.KSE_67660"/>
<dbReference type="InterPro" id="IPR025085">
    <property type="entry name" value="pPIWI_RE_X"/>
</dbReference>
<evidence type="ECO:0000259" key="4">
    <source>
        <dbReference type="Pfam" id="PF18157"/>
    </source>
</evidence>
<evidence type="ECO:0000259" key="2">
    <source>
        <dbReference type="Pfam" id="PF13032"/>
    </source>
</evidence>
<feature type="domain" description="Prokaryotic pPIWI-RE MID" evidence="4">
    <location>
        <begin position="457"/>
        <end position="590"/>
    </location>
</feature>
<dbReference type="Proteomes" id="UP000007076">
    <property type="component" value="Chromosome"/>
</dbReference>
<sequence>MYRTIRTVAYEPDPAHGAWQEPLRVLRLGDGLHAELLRRRPPAHGEDRPARLPVRHLNSLLRATAPGVLATGREAGVDGRLPWLYARQVVPPEVLAPVLGTWAAGLTGPDGEDDGTLEEELLADPAAAAVSLPPWEREHVDLTETVISAGGTAEPRQRLYNLLPEAVAFRLAESPYRTGGTSLRFRVVSSGKGVELVSWPPQQYERRGRTWYYSARLTVTVQTVPFAPRFRVYVATGVRRWATHLEAAPRALNGATVLLDAPLPWPENQDRGHRIAENALGFDRRAERLVWRRRSPALLLPELDIIRRYPEPGELFESPEKWLTGHRGLAAGIVYHPVLGPHEVGPGLMPRERSELDAWVEAGLRPMLRRAGDLTRVTRHNTPSLLPRSVKRTEPDTREAQKAMLRRTALARALHGRPLDIEIVWQTPRTRDALLSALPGVIGLPPGGGTATDDGHRWEADGVLIRVRTRPAGELVDALPVSANRNRRRALRLAEAVAGRCALVTGQVGARPTGVGVVIAEIAGKDRYAAAPDTDPKHALRIAWARQGRLVQFINLPEDGQAGQAGLEHRAKWTWLDAFRQLGAISPPAHRVGAGIPGDLQYVGLWTVRHTRKGPTKCPARRIVAVRMRPGRESGAAEGWDTERAEWVPYPQLLLALADPSREADPRHKEERESGERGAEQRWQAEAERQIRAVLFQLRERPTLLLVSSGNLRQCWPRLRNGALSRDTLGFGTGPDQRAAVYGADLRVVLVRDANGRGEVADWYAHDSLTKVGFAEGVWASEAPDNRVFASTARRPHTAAGSPKDLIKLVPTAKSRTAPGKTAWNPALLEMTVLGCLSEQALARSGRADAVPDRPAEWATLTHQLRYHDDYPPLALPLPLHLARLAGEYVLPLATDEGTAS</sequence>
<dbReference type="PATRIC" id="fig|452652.3.peg.6789"/>
<name>E4N2Z0_KITSK</name>
<dbReference type="KEGG" id="ksk:KSE_67660"/>
<evidence type="ECO:0000313" key="6">
    <source>
        <dbReference type="Proteomes" id="UP000007076"/>
    </source>
</evidence>
<dbReference type="Pfam" id="PF13111">
    <property type="entry name" value="pPIWI_RE_X"/>
    <property type="match status" value="1"/>
</dbReference>
<dbReference type="Pfam" id="PF18157">
    <property type="entry name" value="MID_pPIWI_RE"/>
    <property type="match status" value="1"/>
</dbReference>
<organism evidence="5 6">
    <name type="scientific">Kitasatospora setae (strain ATCC 33774 / DSM 43861 / JCM 3304 / KCC A-0304 / NBRC 14216 / KM-6054)</name>
    <name type="common">Streptomyces setae</name>
    <dbReference type="NCBI Taxonomy" id="452652"/>
    <lineage>
        <taxon>Bacteria</taxon>
        <taxon>Bacillati</taxon>
        <taxon>Actinomycetota</taxon>
        <taxon>Actinomycetes</taxon>
        <taxon>Kitasatosporales</taxon>
        <taxon>Streptomycetaceae</taxon>
        <taxon>Kitasatospora</taxon>
    </lineage>
</organism>
<evidence type="ECO:0008006" key="7">
    <source>
        <dbReference type="Google" id="ProtNLM"/>
    </source>
</evidence>
<feature type="compositionally biased region" description="Basic and acidic residues" evidence="1">
    <location>
        <begin position="660"/>
        <end position="682"/>
    </location>
</feature>
<evidence type="ECO:0000259" key="3">
    <source>
        <dbReference type="Pfam" id="PF13111"/>
    </source>
</evidence>
<feature type="domain" description="pPIWI-RE RNaseH" evidence="2">
    <location>
        <begin position="602"/>
        <end position="892"/>
    </location>
</feature>
<evidence type="ECO:0000313" key="5">
    <source>
        <dbReference type="EMBL" id="BAJ32524.1"/>
    </source>
</evidence>
<dbReference type="InterPro" id="IPR040496">
    <property type="entry name" value="MID_pPIWI_RE"/>
</dbReference>
<evidence type="ECO:0000256" key="1">
    <source>
        <dbReference type="SAM" id="MobiDB-lite"/>
    </source>
</evidence>
<dbReference type="EMBL" id="AP010968">
    <property type="protein sequence ID" value="BAJ32524.1"/>
    <property type="molecule type" value="Genomic_DNA"/>
</dbReference>